<dbReference type="RefSeq" id="WP_046137590.1">
    <property type="nucleotide sequence ID" value="NZ_LANJ01000019.1"/>
</dbReference>
<dbReference type="InterPro" id="IPR005025">
    <property type="entry name" value="FMN_Rdtase-like_dom"/>
</dbReference>
<evidence type="ECO:0000256" key="2">
    <source>
        <dbReference type="ARBA" id="ARBA00022630"/>
    </source>
</evidence>
<reference evidence="6 7" key="1">
    <citation type="submission" date="2015-03" db="EMBL/GenBank/DDBJ databases">
        <authorList>
            <person name="Lepp D."/>
            <person name="Hassan Y.I."/>
            <person name="Li X.-Z."/>
            <person name="Zhou T."/>
        </authorList>
    </citation>
    <scope>NUCLEOTIDE SEQUENCE [LARGE SCALE GENOMIC DNA]</scope>
    <source>
        <strain evidence="6 7">E84</strain>
    </source>
</reference>
<dbReference type="InterPro" id="IPR051814">
    <property type="entry name" value="NAD(P)H-dep_FMN_reductase"/>
</dbReference>
<dbReference type="GO" id="GO:0016491">
    <property type="term" value="F:oxidoreductase activity"/>
    <property type="evidence" value="ECO:0007669"/>
    <property type="project" value="UniProtKB-KW"/>
</dbReference>
<comment type="similarity">
    <text evidence="1">Belongs to the SsuE family.</text>
</comment>
<comment type="caution">
    <text evidence="6">The sequence shown here is derived from an EMBL/GenBank/DDBJ whole genome shotgun (WGS) entry which is preliminary data.</text>
</comment>
<keyword evidence="2" id="KW-0285">Flavoprotein</keyword>
<dbReference type="AlphaFoldDB" id="A0A0F5Q9T1"/>
<protein>
    <recommendedName>
        <fullName evidence="5">NADPH-dependent FMN reductase-like domain-containing protein</fullName>
    </recommendedName>
</protein>
<dbReference type="EMBL" id="LANJ01000019">
    <property type="protein sequence ID" value="KKC37491.1"/>
    <property type="molecule type" value="Genomic_DNA"/>
</dbReference>
<organism evidence="6 7">
    <name type="scientific">Devosia epidermidihirudinis</name>
    <dbReference type="NCBI Taxonomy" id="1293439"/>
    <lineage>
        <taxon>Bacteria</taxon>
        <taxon>Pseudomonadati</taxon>
        <taxon>Pseudomonadota</taxon>
        <taxon>Alphaproteobacteria</taxon>
        <taxon>Hyphomicrobiales</taxon>
        <taxon>Devosiaceae</taxon>
        <taxon>Devosia</taxon>
    </lineage>
</organism>
<evidence type="ECO:0000256" key="1">
    <source>
        <dbReference type="ARBA" id="ARBA00005990"/>
    </source>
</evidence>
<evidence type="ECO:0000313" key="6">
    <source>
        <dbReference type="EMBL" id="KKC37491.1"/>
    </source>
</evidence>
<keyword evidence="7" id="KW-1185">Reference proteome</keyword>
<accession>A0A0F5Q9T1</accession>
<gene>
    <name evidence="6" type="ORF">WH87_12770</name>
</gene>
<dbReference type="SUPFAM" id="SSF52218">
    <property type="entry name" value="Flavoproteins"/>
    <property type="match status" value="1"/>
</dbReference>
<keyword evidence="3" id="KW-0288">FMN</keyword>
<dbReference type="PANTHER" id="PTHR43408">
    <property type="entry name" value="FMN REDUCTASE (NADPH)"/>
    <property type="match status" value="1"/>
</dbReference>
<evidence type="ECO:0000259" key="5">
    <source>
        <dbReference type="Pfam" id="PF03358"/>
    </source>
</evidence>
<dbReference type="Pfam" id="PF03358">
    <property type="entry name" value="FMN_red"/>
    <property type="match status" value="1"/>
</dbReference>
<evidence type="ECO:0000256" key="3">
    <source>
        <dbReference type="ARBA" id="ARBA00022643"/>
    </source>
</evidence>
<dbReference type="STRING" id="1293439.WH87_12770"/>
<dbReference type="Proteomes" id="UP000033411">
    <property type="component" value="Unassembled WGS sequence"/>
</dbReference>
<dbReference type="PANTHER" id="PTHR43408:SF2">
    <property type="entry name" value="FMN REDUCTASE (NADPH)"/>
    <property type="match status" value="1"/>
</dbReference>
<evidence type="ECO:0000313" key="7">
    <source>
        <dbReference type="Proteomes" id="UP000033411"/>
    </source>
</evidence>
<dbReference type="Gene3D" id="3.40.50.360">
    <property type="match status" value="1"/>
</dbReference>
<dbReference type="InterPro" id="IPR029039">
    <property type="entry name" value="Flavoprotein-like_sf"/>
</dbReference>
<sequence>MAKVVLLSGNTQRPSKSRALAAFIGRSLARHADVELLSLDLLDAGRSLGGAYTRDELSTEARAVVEAIENADAIVVTTPVYKGSYPGLFKHLIDFVDPRALAGKPVLLSATGGSQRHSLVVEHQLRPLFGFFSAQISAYAIFAVDDEFVNYVPVADKLRERIERATMLFGEAF</sequence>
<evidence type="ECO:0000256" key="4">
    <source>
        <dbReference type="ARBA" id="ARBA00023002"/>
    </source>
</evidence>
<dbReference type="PATRIC" id="fig|1293439.3.peg.2162"/>
<proteinExistence type="inferred from homology"/>
<keyword evidence="4" id="KW-0560">Oxidoreductase</keyword>
<feature type="domain" description="NADPH-dependent FMN reductase-like" evidence="5">
    <location>
        <begin position="3"/>
        <end position="145"/>
    </location>
</feature>
<name>A0A0F5Q9T1_9HYPH</name>